<feature type="transmembrane region" description="Helical" evidence="10">
    <location>
        <begin position="172"/>
        <end position="189"/>
    </location>
</feature>
<evidence type="ECO:0000256" key="2">
    <source>
        <dbReference type="ARBA" id="ARBA00007809"/>
    </source>
</evidence>
<evidence type="ECO:0000256" key="7">
    <source>
        <dbReference type="ARBA" id="ARBA00022737"/>
    </source>
</evidence>
<dbReference type="Gene3D" id="1.20.1280.290">
    <property type="match status" value="2"/>
</dbReference>
<evidence type="ECO:0000256" key="4">
    <source>
        <dbReference type="ARBA" id="ARBA00022475"/>
    </source>
</evidence>
<dbReference type="AlphaFoldDB" id="A0A2R5GV68"/>
<feature type="transmembrane region" description="Helical" evidence="10">
    <location>
        <begin position="111"/>
        <end position="132"/>
    </location>
</feature>
<evidence type="ECO:0000313" key="12">
    <source>
        <dbReference type="Proteomes" id="UP000241890"/>
    </source>
</evidence>
<dbReference type="GO" id="GO:0051119">
    <property type="term" value="F:sugar transmembrane transporter activity"/>
    <property type="evidence" value="ECO:0007669"/>
    <property type="project" value="InterPro"/>
</dbReference>
<dbReference type="InParanoid" id="A0A2R5GV68"/>
<organism evidence="11 12">
    <name type="scientific">Hondaea fermentalgiana</name>
    <dbReference type="NCBI Taxonomy" id="2315210"/>
    <lineage>
        <taxon>Eukaryota</taxon>
        <taxon>Sar</taxon>
        <taxon>Stramenopiles</taxon>
        <taxon>Bigyra</taxon>
        <taxon>Labyrinthulomycetes</taxon>
        <taxon>Thraustochytrida</taxon>
        <taxon>Thraustochytriidae</taxon>
        <taxon>Hondaea</taxon>
    </lineage>
</organism>
<dbReference type="PANTHER" id="PTHR10791:SF30">
    <property type="entry name" value="SUGAR TRANSPORTER SWEET1"/>
    <property type="match status" value="1"/>
</dbReference>
<gene>
    <name evidence="11" type="ORF">FCC1311_104432</name>
</gene>
<evidence type="ECO:0000256" key="1">
    <source>
        <dbReference type="ARBA" id="ARBA00004651"/>
    </source>
</evidence>
<dbReference type="EMBL" id="BEYU01000184">
    <property type="protein sequence ID" value="GBG34219.1"/>
    <property type="molecule type" value="Genomic_DNA"/>
</dbReference>
<evidence type="ECO:0000313" key="11">
    <source>
        <dbReference type="EMBL" id="GBG34219.1"/>
    </source>
</evidence>
<keyword evidence="8 10" id="KW-1133">Transmembrane helix</keyword>
<accession>A0A2R5GV68</accession>
<evidence type="ECO:0000256" key="5">
    <source>
        <dbReference type="ARBA" id="ARBA00022597"/>
    </source>
</evidence>
<keyword evidence="12" id="KW-1185">Reference proteome</keyword>
<proteinExistence type="inferred from homology"/>
<dbReference type="InterPro" id="IPR004316">
    <property type="entry name" value="SWEET_rpt"/>
</dbReference>
<feature type="transmembrane region" description="Helical" evidence="10">
    <location>
        <begin position="138"/>
        <end position="160"/>
    </location>
</feature>
<feature type="transmembrane region" description="Helical" evidence="10">
    <location>
        <begin position="77"/>
        <end position="99"/>
    </location>
</feature>
<keyword evidence="7" id="KW-0677">Repeat</keyword>
<keyword evidence="4" id="KW-1003">Cell membrane</keyword>
<feature type="transmembrane region" description="Helical" evidence="10">
    <location>
        <begin position="195"/>
        <end position="216"/>
    </location>
</feature>
<evidence type="ECO:0000256" key="10">
    <source>
        <dbReference type="SAM" id="Phobius"/>
    </source>
</evidence>
<dbReference type="PANTHER" id="PTHR10791">
    <property type="entry name" value="RAG1-ACTIVATING PROTEIN 1"/>
    <property type="match status" value="1"/>
</dbReference>
<dbReference type="Pfam" id="PF03083">
    <property type="entry name" value="MtN3_slv"/>
    <property type="match status" value="2"/>
</dbReference>
<name>A0A2R5GV68_9STRA</name>
<dbReference type="OrthoDB" id="409725at2759"/>
<keyword evidence="6 10" id="KW-0812">Transmembrane</keyword>
<evidence type="ECO:0000256" key="3">
    <source>
        <dbReference type="ARBA" id="ARBA00022448"/>
    </source>
</evidence>
<keyword evidence="3" id="KW-0813">Transport</keyword>
<comment type="subcellular location">
    <subcellularLocation>
        <location evidence="1">Cell membrane</location>
        <topology evidence="1">Multi-pass membrane protein</topology>
    </subcellularLocation>
</comment>
<dbReference type="InterPro" id="IPR047664">
    <property type="entry name" value="SWEET"/>
</dbReference>
<evidence type="ECO:0000256" key="8">
    <source>
        <dbReference type="ARBA" id="ARBA00022989"/>
    </source>
</evidence>
<evidence type="ECO:0000256" key="6">
    <source>
        <dbReference type="ARBA" id="ARBA00022692"/>
    </source>
</evidence>
<dbReference type="GO" id="GO:0005886">
    <property type="term" value="C:plasma membrane"/>
    <property type="evidence" value="ECO:0007669"/>
    <property type="project" value="UniProtKB-SubCell"/>
</dbReference>
<keyword evidence="9 10" id="KW-0472">Membrane</keyword>
<evidence type="ECO:0000256" key="9">
    <source>
        <dbReference type="ARBA" id="ARBA00023136"/>
    </source>
</evidence>
<dbReference type="Proteomes" id="UP000241890">
    <property type="component" value="Unassembled WGS sequence"/>
</dbReference>
<reference evidence="11 12" key="1">
    <citation type="submission" date="2017-12" db="EMBL/GenBank/DDBJ databases">
        <title>Sequencing, de novo assembly and annotation of complete genome of a new Thraustochytrid species, strain FCC1311.</title>
        <authorList>
            <person name="Sedici K."/>
            <person name="Godart F."/>
            <person name="Aiese Cigliano R."/>
            <person name="Sanseverino W."/>
            <person name="Barakat M."/>
            <person name="Ortet P."/>
            <person name="Marechal E."/>
            <person name="Cagnac O."/>
            <person name="Amato A."/>
        </authorList>
    </citation>
    <scope>NUCLEOTIDE SEQUENCE [LARGE SCALE GENOMIC DNA]</scope>
</reference>
<protein>
    <submittedName>
        <fullName evidence="11">Bidirectional sugar transporter SWEET11</fullName>
    </submittedName>
</protein>
<comment type="similarity">
    <text evidence="2">Belongs to the SWEET sugar transporter family.</text>
</comment>
<comment type="caution">
    <text evidence="11">The sequence shown here is derived from an EMBL/GenBank/DDBJ whole genome shotgun (WGS) entry which is preliminary data.</text>
</comment>
<sequence>MVATMVAGSAADIFVSQIAPRAGVVATELLHLGPLHAVLKARRKGSLGNLDPVLFALTTPQSILWCIYGSLSGETYYILGSIGGVVLGMFYLMTVMRLVKDEAQVRRMERFLLVQFVAIAAVVVTSISHKAIATEAAGVVSLISSTALYGTPFFNLRVMFATRDASSINRGFLAMQIISGILWTTYSLFVFDIFVIVNSVVSLAFGLIQLVFVIVFPKPRSVLLVPDEITTPEALGHIVYSRMEDEQDEAIALENNAAAEAACSTTSTPTTSRAFRVKLAPSYVGRTISLSGIDTGDDVEIGDDHDFQTPVAYDHLLMRGPDTVDDDDVQVPILTAHS</sequence>
<keyword evidence="5 11" id="KW-0762">Sugar transport</keyword>